<feature type="domain" description="AMP-binding enzyme C-terminal" evidence="6">
    <location>
        <begin position="544"/>
        <end position="622"/>
    </location>
</feature>
<feature type="domain" description="AMP-dependent synthetase/ligase" evidence="4">
    <location>
        <begin position="151"/>
        <end position="475"/>
    </location>
</feature>
<sequence length="1114" mass="123522">MAEESEENRSCCISHEFFRIASENPDTIAVIHALGGSQICRELHQKIIHTDDDSTFNEDNFLDAHRDFSLPSNLIYRGDKFFTFSDILSSVQSLSRRIRHVLDGGDDPNLSRPKGVREDEDNTDLESPNVASPIEEQTPEIQELYCSPKIIGIHMVPSVEYLIAILSVLRCGEAFLPLDTSWPKDRIMSIVVSAKVSLIIKCKCSINKNEGNQLDEHDFLPNDTHCPILYMSTKVNFKEDLHQSNLVWPCQSTRKRTFCYLMYTSGSSGRPKGVCGTEKGLLNRYVWMQELFPILKEETLLFKTPISFVDHFQEFLSAMLTCAPLVIPPCQELKANPLCIVDFLKAYCVSRLTIVPSVMRGILSAKEGQLGIRILKSLRILILSGEVFPISLWDILCKLLPETTILNLYGSTEVSGDCTYFNCRRLPTILETEVLSSVPIGMPILNCKVVLVGDSNELNEGEIYVGGLCTSVGYLGDLAVTSLDYVTLLHDSEVREGPPLQDTVKQLYFRTGDFAKRLHSGDLVFSGRKDRIIKFNGQRVALEEIENVLRDHHNVVDAAVIFDKGQGGCNYLGAYIVLKTKIESCEDMFSCVKSWLRKKLPKAMIPSQYVCMDALPTSSTGKVDYASLSNPPFSEKQSESVADAAPSDHGLLQVVKKAFCDALMVGEIADDTDFFEMGGNSIAAAQVAHKLGINMRLLFVFPSPSKLLKPLLDNGIPCKGDQKQQLKRQKITEYPSFSSIVSIQNKKVLESSVRVPSWKNAGSPVASKYLKLDSDLYMDLIGRNPWTSGFCNSATCTFSRCNKIVYGGDKARWAVQTPLHAKGSMRSLWKVNLRSCVDASPLVVLKDGDLYLFIGSHSHIFICVDAMSGEPRWEVQLEGRIECSAAIVDDYSQVVVGCYKGKINFLDFITGVISWAFQTQGEVKSQPLVDKCRHLIWCGSYDQNLYALDYKNHTCVYTVSCGGSIYGSPSIDMDRNMLYVASTKGRVTALSVLTSPFSTQWVYELEVPVFGSLSVSSVHGNVICCLVDGNVVALSSKGSVVWKALTDGPIFAGACLSSVLPSQVLVCSRNGSVYSFELEGGDLVWKYSIRDPITSSAFVDESMELIFNPSHPSD</sequence>
<dbReference type="InterPro" id="IPR036736">
    <property type="entry name" value="ACP-like_sf"/>
</dbReference>
<dbReference type="InterPro" id="IPR015943">
    <property type="entry name" value="WD40/YVTN_repeat-like_dom_sf"/>
</dbReference>
<evidence type="ECO:0000256" key="1">
    <source>
        <dbReference type="ARBA" id="ARBA00022450"/>
    </source>
</evidence>
<keyword evidence="9" id="KW-1185">Reference proteome</keyword>
<dbReference type="InterPro" id="IPR000873">
    <property type="entry name" value="AMP-dep_synth/lig_dom"/>
</dbReference>
<protein>
    <recommendedName>
        <fullName evidence="10">Acyl-activating enzyme 19</fullName>
    </recommendedName>
</protein>
<dbReference type="SMART" id="SM00564">
    <property type="entry name" value="PQQ"/>
    <property type="match status" value="5"/>
</dbReference>
<dbReference type="Gene3D" id="3.40.50.12780">
    <property type="entry name" value="N-terminal domain of ligase-like"/>
    <property type="match status" value="1"/>
</dbReference>
<dbReference type="Proteomes" id="UP001177140">
    <property type="component" value="Unassembled WGS sequence"/>
</dbReference>
<evidence type="ECO:0000259" key="4">
    <source>
        <dbReference type="Pfam" id="PF00501"/>
    </source>
</evidence>
<evidence type="ECO:0000256" key="2">
    <source>
        <dbReference type="ARBA" id="ARBA00022553"/>
    </source>
</evidence>
<evidence type="ECO:0000256" key="3">
    <source>
        <dbReference type="SAM" id="MobiDB-lite"/>
    </source>
</evidence>
<keyword evidence="2" id="KW-0597">Phosphoprotein</keyword>
<evidence type="ECO:0000313" key="9">
    <source>
        <dbReference type="Proteomes" id="UP001177140"/>
    </source>
</evidence>
<accession>A0AA41VQP5</accession>
<feature type="region of interest" description="Disordered" evidence="3">
    <location>
        <begin position="105"/>
        <end position="130"/>
    </location>
</feature>
<dbReference type="InterPro" id="IPR018391">
    <property type="entry name" value="PQQ_b-propeller_rpt"/>
</dbReference>
<dbReference type="Pfam" id="PF13193">
    <property type="entry name" value="AMP-binding_C"/>
    <property type="match status" value="1"/>
</dbReference>
<dbReference type="InterPro" id="IPR002372">
    <property type="entry name" value="PQQ_rpt_dom"/>
</dbReference>
<dbReference type="Gene3D" id="2.130.10.10">
    <property type="entry name" value="YVTN repeat-like/Quinoprotein amine dehydrogenase"/>
    <property type="match status" value="2"/>
</dbReference>
<proteinExistence type="predicted"/>
<dbReference type="Pfam" id="PF00550">
    <property type="entry name" value="PP-binding"/>
    <property type="match status" value="1"/>
</dbReference>
<dbReference type="InterPro" id="IPR025110">
    <property type="entry name" value="AMP-bd_C"/>
</dbReference>
<dbReference type="Pfam" id="PF13570">
    <property type="entry name" value="Beta-prop_ACSF4"/>
    <property type="match status" value="1"/>
</dbReference>
<feature type="domain" description="Pyrrolo-quinoline quinone repeat" evidence="7">
    <location>
        <begin position="833"/>
        <end position="1102"/>
    </location>
</feature>
<feature type="non-terminal residue" evidence="8">
    <location>
        <position position="1"/>
    </location>
</feature>
<dbReference type="InterPro" id="IPR045851">
    <property type="entry name" value="AMP-bd_C_sf"/>
</dbReference>
<dbReference type="CDD" id="cd05930">
    <property type="entry name" value="A_NRPS"/>
    <property type="match status" value="1"/>
</dbReference>
<dbReference type="PROSITE" id="PS00455">
    <property type="entry name" value="AMP_BINDING"/>
    <property type="match status" value="1"/>
</dbReference>
<evidence type="ECO:0008006" key="10">
    <source>
        <dbReference type="Google" id="ProtNLM"/>
    </source>
</evidence>
<evidence type="ECO:0000259" key="7">
    <source>
        <dbReference type="Pfam" id="PF13570"/>
    </source>
</evidence>
<dbReference type="InterPro" id="IPR009081">
    <property type="entry name" value="PP-bd_ACP"/>
</dbReference>
<evidence type="ECO:0000259" key="5">
    <source>
        <dbReference type="Pfam" id="PF00550"/>
    </source>
</evidence>
<dbReference type="PANTHER" id="PTHR44394:SF1">
    <property type="entry name" value="BETA-ALANINE-ACTIVATING ENZYME"/>
    <property type="match status" value="1"/>
</dbReference>
<dbReference type="PROSITE" id="PS00012">
    <property type="entry name" value="PHOSPHOPANTETHEINE"/>
    <property type="match status" value="1"/>
</dbReference>
<dbReference type="PANTHER" id="PTHR44394">
    <property type="entry name" value="BETA-ALANINE-ACTIVATING ENZYME"/>
    <property type="match status" value="1"/>
</dbReference>
<dbReference type="EMBL" id="JAJJMA010273007">
    <property type="protein sequence ID" value="MCL7045729.1"/>
    <property type="molecule type" value="Genomic_DNA"/>
</dbReference>
<evidence type="ECO:0000259" key="6">
    <source>
        <dbReference type="Pfam" id="PF13193"/>
    </source>
</evidence>
<feature type="domain" description="Carrier" evidence="5">
    <location>
        <begin position="654"/>
        <end position="691"/>
    </location>
</feature>
<evidence type="ECO:0000313" key="8">
    <source>
        <dbReference type="EMBL" id="MCL7045729.1"/>
    </source>
</evidence>
<dbReference type="InterPro" id="IPR020845">
    <property type="entry name" value="AMP-binding_CS"/>
</dbReference>
<dbReference type="Gene3D" id="1.10.1200.10">
    <property type="entry name" value="ACP-like"/>
    <property type="match status" value="1"/>
</dbReference>
<dbReference type="GO" id="GO:0043041">
    <property type="term" value="P:amino acid activation for nonribosomal peptide biosynthetic process"/>
    <property type="evidence" value="ECO:0007669"/>
    <property type="project" value="TreeGrafter"/>
</dbReference>
<dbReference type="Pfam" id="PF00501">
    <property type="entry name" value="AMP-binding"/>
    <property type="match status" value="1"/>
</dbReference>
<dbReference type="Gene3D" id="3.30.300.30">
    <property type="match status" value="1"/>
</dbReference>
<dbReference type="InterPro" id="IPR006162">
    <property type="entry name" value="Ppantetheine_attach_site"/>
</dbReference>
<name>A0AA41VQP5_PAPNU</name>
<dbReference type="InterPro" id="IPR042099">
    <property type="entry name" value="ANL_N_sf"/>
</dbReference>
<dbReference type="InterPro" id="IPR052091">
    <property type="entry name" value="Beta-ala_Activ/Resist"/>
</dbReference>
<dbReference type="SUPFAM" id="SSF50998">
    <property type="entry name" value="Quinoprotein alcohol dehydrogenase-like"/>
    <property type="match status" value="1"/>
</dbReference>
<keyword evidence="1" id="KW-0596">Phosphopantetheine</keyword>
<dbReference type="SUPFAM" id="SSF47336">
    <property type="entry name" value="ACP-like"/>
    <property type="match status" value="1"/>
</dbReference>
<dbReference type="InterPro" id="IPR011047">
    <property type="entry name" value="Quinoprotein_ADH-like_sf"/>
</dbReference>
<reference evidence="8" key="1">
    <citation type="submission" date="2022-03" db="EMBL/GenBank/DDBJ databases">
        <title>A functionally conserved STORR gene fusion in Papaver species that diverged 16.8 million years ago.</title>
        <authorList>
            <person name="Catania T."/>
        </authorList>
    </citation>
    <scope>NUCLEOTIDE SEQUENCE</scope>
    <source>
        <strain evidence="8">S-191538</strain>
    </source>
</reference>
<comment type="caution">
    <text evidence="8">The sequence shown here is derived from an EMBL/GenBank/DDBJ whole genome shotgun (WGS) entry which is preliminary data.</text>
</comment>
<gene>
    <name evidence="8" type="ORF">MKW94_008913</name>
</gene>
<organism evidence="8 9">
    <name type="scientific">Papaver nudicaule</name>
    <name type="common">Iceland poppy</name>
    <dbReference type="NCBI Taxonomy" id="74823"/>
    <lineage>
        <taxon>Eukaryota</taxon>
        <taxon>Viridiplantae</taxon>
        <taxon>Streptophyta</taxon>
        <taxon>Embryophyta</taxon>
        <taxon>Tracheophyta</taxon>
        <taxon>Spermatophyta</taxon>
        <taxon>Magnoliopsida</taxon>
        <taxon>Ranunculales</taxon>
        <taxon>Papaveraceae</taxon>
        <taxon>Papaveroideae</taxon>
        <taxon>Papaver</taxon>
    </lineage>
</organism>
<dbReference type="SUPFAM" id="SSF56801">
    <property type="entry name" value="Acetyl-CoA synthetase-like"/>
    <property type="match status" value="1"/>
</dbReference>
<dbReference type="AlphaFoldDB" id="A0AA41VQP5"/>